<feature type="transmembrane region" description="Helical" evidence="1">
    <location>
        <begin position="38"/>
        <end position="61"/>
    </location>
</feature>
<keyword evidence="3" id="KW-1185">Reference proteome</keyword>
<reference evidence="2" key="2">
    <citation type="submission" date="2023-05" db="EMBL/GenBank/DDBJ databases">
        <authorList>
            <consortium name="Lawrence Berkeley National Laboratory"/>
            <person name="Steindorff A."/>
            <person name="Hensen N."/>
            <person name="Bonometti L."/>
            <person name="Westerberg I."/>
            <person name="Brannstrom I.O."/>
            <person name="Guillou S."/>
            <person name="Cros-Aarteil S."/>
            <person name="Calhoun S."/>
            <person name="Haridas S."/>
            <person name="Kuo A."/>
            <person name="Mondo S."/>
            <person name="Pangilinan J."/>
            <person name="Riley R."/>
            <person name="Labutti K."/>
            <person name="Andreopoulos B."/>
            <person name="Lipzen A."/>
            <person name="Chen C."/>
            <person name="Yanf M."/>
            <person name="Daum C."/>
            <person name="Ng V."/>
            <person name="Clum A."/>
            <person name="Ohm R."/>
            <person name="Martin F."/>
            <person name="Silar P."/>
            <person name="Natvig D."/>
            <person name="Lalanne C."/>
            <person name="Gautier V."/>
            <person name="Ament-Velasquez S.L."/>
            <person name="Kruys A."/>
            <person name="Hutchinson M.I."/>
            <person name="Powell A.J."/>
            <person name="Barry K."/>
            <person name="Miller A.N."/>
            <person name="Grigoriev I.V."/>
            <person name="Debuchy R."/>
            <person name="Gladieux P."/>
            <person name="Thoren M.H."/>
            <person name="Johannesson H."/>
        </authorList>
    </citation>
    <scope>NUCLEOTIDE SEQUENCE</scope>
    <source>
        <strain evidence="2">CBS 990.96</strain>
    </source>
</reference>
<proteinExistence type="predicted"/>
<organism evidence="2 3">
    <name type="scientific">Podospora fimiseda</name>
    <dbReference type="NCBI Taxonomy" id="252190"/>
    <lineage>
        <taxon>Eukaryota</taxon>
        <taxon>Fungi</taxon>
        <taxon>Dikarya</taxon>
        <taxon>Ascomycota</taxon>
        <taxon>Pezizomycotina</taxon>
        <taxon>Sordariomycetes</taxon>
        <taxon>Sordariomycetidae</taxon>
        <taxon>Sordariales</taxon>
        <taxon>Podosporaceae</taxon>
        <taxon>Podospora</taxon>
    </lineage>
</organism>
<dbReference type="Proteomes" id="UP001301958">
    <property type="component" value="Unassembled WGS sequence"/>
</dbReference>
<accession>A0AAN7GZA3</accession>
<dbReference type="Pfam" id="PF10445">
    <property type="entry name" value="DUF2456"/>
    <property type="match status" value="1"/>
</dbReference>
<keyword evidence="1" id="KW-0472">Membrane</keyword>
<protein>
    <submittedName>
        <fullName evidence="2">Uncharacterized protein</fullName>
    </submittedName>
</protein>
<keyword evidence="1" id="KW-1133">Transmembrane helix</keyword>
<sequence length="64" mass="7292">MGYIITIWPGTIGLLMLVGEKKGRDWIYKHEESWTPELFKLVLGGVMRAIVTPVMAGFGWLERV</sequence>
<comment type="caution">
    <text evidence="2">The sequence shown here is derived from an EMBL/GenBank/DDBJ whole genome shotgun (WGS) entry which is preliminary data.</text>
</comment>
<dbReference type="AlphaFoldDB" id="A0AAN7GZA3"/>
<evidence type="ECO:0000313" key="2">
    <source>
        <dbReference type="EMBL" id="KAK4227568.1"/>
    </source>
</evidence>
<evidence type="ECO:0000256" key="1">
    <source>
        <dbReference type="SAM" id="Phobius"/>
    </source>
</evidence>
<dbReference type="EMBL" id="MU865329">
    <property type="protein sequence ID" value="KAK4227568.1"/>
    <property type="molecule type" value="Genomic_DNA"/>
</dbReference>
<gene>
    <name evidence="2" type="ORF">QBC38DRAFT_477294</name>
</gene>
<dbReference type="InterPro" id="IPR018852">
    <property type="entry name" value="DUF2456"/>
</dbReference>
<evidence type="ECO:0000313" key="3">
    <source>
        <dbReference type="Proteomes" id="UP001301958"/>
    </source>
</evidence>
<reference evidence="2" key="1">
    <citation type="journal article" date="2023" name="Mol. Phylogenet. Evol.">
        <title>Genome-scale phylogeny and comparative genomics of the fungal order Sordariales.</title>
        <authorList>
            <person name="Hensen N."/>
            <person name="Bonometti L."/>
            <person name="Westerberg I."/>
            <person name="Brannstrom I.O."/>
            <person name="Guillou S."/>
            <person name="Cros-Aarteil S."/>
            <person name="Calhoun S."/>
            <person name="Haridas S."/>
            <person name="Kuo A."/>
            <person name="Mondo S."/>
            <person name="Pangilinan J."/>
            <person name="Riley R."/>
            <person name="LaButti K."/>
            <person name="Andreopoulos B."/>
            <person name="Lipzen A."/>
            <person name="Chen C."/>
            <person name="Yan M."/>
            <person name="Daum C."/>
            <person name="Ng V."/>
            <person name="Clum A."/>
            <person name="Steindorff A."/>
            <person name="Ohm R.A."/>
            <person name="Martin F."/>
            <person name="Silar P."/>
            <person name="Natvig D.O."/>
            <person name="Lalanne C."/>
            <person name="Gautier V."/>
            <person name="Ament-Velasquez S.L."/>
            <person name="Kruys A."/>
            <person name="Hutchinson M.I."/>
            <person name="Powell A.J."/>
            <person name="Barry K."/>
            <person name="Miller A.N."/>
            <person name="Grigoriev I.V."/>
            <person name="Debuchy R."/>
            <person name="Gladieux P."/>
            <person name="Hiltunen Thoren M."/>
            <person name="Johannesson H."/>
        </authorList>
    </citation>
    <scope>NUCLEOTIDE SEQUENCE</scope>
    <source>
        <strain evidence="2">CBS 990.96</strain>
    </source>
</reference>
<name>A0AAN7GZA3_9PEZI</name>
<keyword evidence="1" id="KW-0812">Transmembrane</keyword>